<dbReference type="EMBL" id="SHLA01000001">
    <property type="protein sequence ID" value="RZU61805.1"/>
    <property type="molecule type" value="Genomic_DNA"/>
</dbReference>
<accession>A0A4Q8ADQ5</accession>
<organism evidence="5 6">
    <name type="scientific">Zhihengliuella halotolerans</name>
    <dbReference type="NCBI Taxonomy" id="370736"/>
    <lineage>
        <taxon>Bacteria</taxon>
        <taxon>Bacillati</taxon>
        <taxon>Actinomycetota</taxon>
        <taxon>Actinomycetes</taxon>
        <taxon>Micrococcales</taxon>
        <taxon>Micrococcaceae</taxon>
        <taxon>Zhihengliuella</taxon>
    </lineage>
</organism>
<dbReference type="Proteomes" id="UP000292685">
    <property type="component" value="Unassembled WGS sequence"/>
</dbReference>
<keyword evidence="1" id="KW-0805">Transcription regulation</keyword>
<dbReference type="RefSeq" id="WP_130450255.1">
    <property type="nucleotide sequence ID" value="NZ_SHLA01000001.1"/>
</dbReference>
<dbReference type="Pfam" id="PF00392">
    <property type="entry name" value="GntR"/>
    <property type="match status" value="1"/>
</dbReference>
<dbReference type="OrthoDB" id="8680240at2"/>
<dbReference type="InterPro" id="IPR011711">
    <property type="entry name" value="GntR_C"/>
</dbReference>
<dbReference type="SMART" id="SM00895">
    <property type="entry name" value="FCD"/>
    <property type="match status" value="1"/>
</dbReference>
<dbReference type="Gene3D" id="1.10.10.10">
    <property type="entry name" value="Winged helix-like DNA-binding domain superfamily/Winged helix DNA-binding domain"/>
    <property type="match status" value="1"/>
</dbReference>
<comment type="caution">
    <text evidence="5">The sequence shown here is derived from an EMBL/GenBank/DDBJ whole genome shotgun (WGS) entry which is preliminary data.</text>
</comment>
<reference evidence="5 6" key="1">
    <citation type="submission" date="2019-02" db="EMBL/GenBank/DDBJ databases">
        <title>Sequencing the genomes of 1000 actinobacteria strains.</title>
        <authorList>
            <person name="Klenk H.-P."/>
        </authorList>
    </citation>
    <scope>NUCLEOTIDE SEQUENCE [LARGE SCALE GENOMIC DNA]</scope>
    <source>
        <strain evidence="5 6">DSM 17364</strain>
    </source>
</reference>
<evidence type="ECO:0000256" key="2">
    <source>
        <dbReference type="ARBA" id="ARBA00023125"/>
    </source>
</evidence>
<evidence type="ECO:0000259" key="4">
    <source>
        <dbReference type="PROSITE" id="PS50949"/>
    </source>
</evidence>
<dbReference type="GO" id="GO:0003677">
    <property type="term" value="F:DNA binding"/>
    <property type="evidence" value="ECO:0007669"/>
    <property type="project" value="UniProtKB-KW"/>
</dbReference>
<gene>
    <name evidence="5" type="ORF">EV380_1384</name>
</gene>
<dbReference type="GO" id="GO:0003700">
    <property type="term" value="F:DNA-binding transcription factor activity"/>
    <property type="evidence" value="ECO:0007669"/>
    <property type="project" value="InterPro"/>
</dbReference>
<name>A0A4Q8ADQ5_9MICC</name>
<dbReference type="InterPro" id="IPR008920">
    <property type="entry name" value="TF_FadR/GntR_C"/>
</dbReference>
<evidence type="ECO:0000313" key="5">
    <source>
        <dbReference type="EMBL" id="RZU61805.1"/>
    </source>
</evidence>
<dbReference type="InterPro" id="IPR000524">
    <property type="entry name" value="Tscrpt_reg_HTH_GntR"/>
</dbReference>
<dbReference type="CDD" id="cd07377">
    <property type="entry name" value="WHTH_GntR"/>
    <property type="match status" value="1"/>
</dbReference>
<dbReference type="PANTHER" id="PTHR43537">
    <property type="entry name" value="TRANSCRIPTIONAL REGULATOR, GNTR FAMILY"/>
    <property type="match status" value="1"/>
</dbReference>
<sequence length="232" mass="24495">MRASDRAYNALREDILAWRLPPGAALGEVEQSERLGVSRTPLREALARLVSDGLALQHRGRGTVVAPVSLENLEDLFEMRRALESTAASAAARAVAASPELRVAFEDLAARLTGTARGGEPHAEAGAPSSSTTYALAAELEAATDSAAGNVYLSQGLRQLRGHLARVRRLAHDDPERLRDAAHEHATIASAIASGDPVMAASATHVHLFNSFNSITSHAAGRLRAGDERTSA</sequence>
<keyword evidence="2 5" id="KW-0238">DNA-binding</keyword>
<dbReference type="PANTHER" id="PTHR43537:SF24">
    <property type="entry name" value="GLUCONATE OPERON TRANSCRIPTIONAL REPRESSOR"/>
    <property type="match status" value="1"/>
</dbReference>
<dbReference type="SUPFAM" id="SSF46785">
    <property type="entry name" value="Winged helix' DNA-binding domain"/>
    <property type="match status" value="1"/>
</dbReference>
<evidence type="ECO:0000313" key="6">
    <source>
        <dbReference type="Proteomes" id="UP000292685"/>
    </source>
</evidence>
<evidence type="ECO:0000256" key="1">
    <source>
        <dbReference type="ARBA" id="ARBA00023015"/>
    </source>
</evidence>
<dbReference type="Pfam" id="PF07729">
    <property type="entry name" value="FCD"/>
    <property type="match status" value="1"/>
</dbReference>
<evidence type="ECO:0000256" key="3">
    <source>
        <dbReference type="ARBA" id="ARBA00023163"/>
    </source>
</evidence>
<keyword evidence="6" id="KW-1185">Reference proteome</keyword>
<proteinExistence type="predicted"/>
<dbReference type="PROSITE" id="PS50949">
    <property type="entry name" value="HTH_GNTR"/>
    <property type="match status" value="1"/>
</dbReference>
<dbReference type="Gene3D" id="1.20.120.530">
    <property type="entry name" value="GntR ligand-binding domain-like"/>
    <property type="match status" value="1"/>
</dbReference>
<protein>
    <submittedName>
        <fullName evidence="5">DNA-binding GntR family transcriptional regulator</fullName>
    </submittedName>
</protein>
<feature type="domain" description="HTH gntR-type" evidence="4">
    <location>
        <begin position="1"/>
        <end position="68"/>
    </location>
</feature>
<dbReference type="SMART" id="SM00345">
    <property type="entry name" value="HTH_GNTR"/>
    <property type="match status" value="1"/>
</dbReference>
<dbReference type="InterPro" id="IPR036390">
    <property type="entry name" value="WH_DNA-bd_sf"/>
</dbReference>
<keyword evidence="3" id="KW-0804">Transcription</keyword>
<dbReference type="InterPro" id="IPR036388">
    <property type="entry name" value="WH-like_DNA-bd_sf"/>
</dbReference>
<dbReference type="AlphaFoldDB" id="A0A4Q8ADQ5"/>
<dbReference type="SUPFAM" id="SSF48008">
    <property type="entry name" value="GntR ligand-binding domain-like"/>
    <property type="match status" value="1"/>
</dbReference>